<dbReference type="Gene3D" id="3.30.160.60">
    <property type="entry name" value="Classic Zinc Finger"/>
    <property type="match status" value="1"/>
</dbReference>
<keyword evidence="1" id="KW-0863">Zinc-finger</keyword>
<organism evidence="3 4">
    <name type="scientific">Hypholoma sublateritium (strain FD-334 SS-4)</name>
    <dbReference type="NCBI Taxonomy" id="945553"/>
    <lineage>
        <taxon>Eukaryota</taxon>
        <taxon>Fungi</taxon>
        <taxon>Dikarya</taxon>
        <taxon>Basidiomycota</taxon>
        <taxon>Agaricomycotina</taxon>
        <taxon>Agaricomycetes</taxon>
        <taxon>Agaricomycetidae</taxon>
        <taxon>Agaricales</taxon>
        <taxon>Agaricineae</taxon>
        <taxon>Strophariaceae</taxon>
        <taxon>Hypholoma</taxon>
    </lineage>
</organism>
<dbReference type="GO" id="GO:0008270">
    <property type="term" value="F:zinc ion binding"/>
    <property type="evidence" value="ECO:0007669"/>
    <property type="project" value="UniProtKB-KW"/>
</dbReference>
<dbReference type="EMBL" id="KN817648">
    <property type="protein sequence ID" value="KJA15325.1"/>
    <property type="molecule type" value="Genomic_DNA"/>
</dbReference>
<dbReference type="InterPro" id="IPR013087">
    <property type="entry name" value="Znf_C2H2_type"/>
</dbReference>
<protein>
    <recommendedName>
        <fullName evidence="2">C2H2-type domain-containing protein</fullName>
    </recommendedName>
</protein>
<evidence type="ECO:0000313" key="4">
    <source>
        <dbReference type="Proteomes" id="UP000054270"/>
    </source>
</evidence>
<dbReference type="Pfam" id="PF00096">
    <property type="entry name" value="zf-C2H2"/>
    <property type="match status" value="1"/>
</dbReference>
<feature type="domain" description="C2H2-type" evidence="2">
    <location>
        <begin position="51"/>
        <end position="80"/>
    </location>
</feature>
<keyword evidence="1" id="KW-0479">Metal-binding</keyword>
<dbReference type="AlphaFoldDB" id="A0A0D2P4B1"/>
<name>A0A0D2P4B1_HYPSF</name>
<accession>A0A0D2P4B1</accession>
<feature type="domain" description="C2H2-type" evidence="2">
    <location>
        <begin position="19"/>
        <end position="48"/>
    </location>
</feature>
<dbReference type="PROSITE" id="PS50157">
    <property type="entry name" value="ZINC_FINGER_C2H2_2"/>
    <property type="match status" value="2"/>
</dbReference>
<keyword evidence="4" id="KW-1185">Reference proteome</keyword>
<evidence type="ECO:0000259" key="2">
    <source>
        <dbReference type="PROSITE" id="PS50157"/>
    </source>
</evidence>
<dbReference type="OrthoDB" id="654211at2759"/>
<keyword evidence="1" id="KW-0862">Zinc</keyword>
<evidence type="ECO:0000313" key="3">
    <source>
        <dbReference type="EMBL" id="KJA15325.1"/>
    </source>
</evidence>
<dbReference type="Proteomes" id="UP000054270">
    <property type="component" value="Unassembled WGS sequence"/>
</dbReference>
<reference evidence="4" key="1">
    <citation type="submission" date="2014-04" db="EMBL/GenBank/DDBJ databases">
        <title>Evolutionary Origins and Diversification of the Mycorrhizal Mutualists.</title>
        <authorList>
            <consortium name="DOE Joint Genome Institute"/>
            <consortium name="Mycorrhizal Genomics Consortium"/>
            <person name="Kohler A."/>
            <person name="Kuo A."/>
            <person name="Nagy L.G."/>
            <person name="Floudas D."/>
            <person name="Copeland A."/>
            <person name="Barry K.W."/>
            <person name="Cichocki N."/>
            <person name="Veneault-Fourrey C."/>
            <person name="LaButti K."/>
            <person name="Lindquist E.A."/>
            <person name="Lipzen A."/>
            <person name="Lundell T."/>
            <person name="Morin E."/>
            <person name="Murat C."/>
            <person name="Riley R."/>
            <person name="Ohm R."/>
            <person name="Sun H."/>
            <person name="Tunlid A."/>
            <person name="Henrissat B."/>
            <person name="Grigoriev I.V."/>
            <person name="Hibbett D.S."/>
            <person name="Martin F."/>
        </authorList>
    </citation>
    <scope>NUCLEOTIDE SEQUENCE [LARGE SCALE GENOMIC DNA]</scope>
    <source>
        <strain evidence="4">FD-334 SS-4</strain>
    </source>
</reference>
<sequence>MPATRTIERRIDLGGIERFSCPLEGCYVTVARKSDISRHLHTHNPETKLNFPCPAECGHTFRQESNITRHLKRCRAAAKARAKGISFIREKGGRRALDILYVDEQLAEDSFTLSRYSGPKVVPIRERSTGSSPSDISRYPYLPPASSSTCVSDSEEFIDALDNSVSSLSLSLSSTRVPKEDTLSQLSLPYDQQPCGSNIDSVAPNDFILDLAVLLALQPGSGLSGGLGYDAPTVPDMSSDYPHSIMPSSLALKNVDEIDPYFPQPAVDLFGQNLDSYGMSNFLDQLSLSGEIDFSNHVGFTGINFSSFLNSDYC</sequence>
<gene>
    <name evidence="3" type="ORF">HYPSUDRAFT_207977</name>
</gene>
<proteinExistence type="predicted"/>
<evidence type="ECO:0000256" key="1">
    <source>
        <dbReference type="PROSITE-ProRule" id="PRU00042"/>
    </source>
</evidence>